<reference evidence="1" key="1">
    <citation type="submission" date="2023-09" db="EMBL/GenBank/DDBJ databases">
        <title>Flavobacterium sp. 20NA77.7 isolated from freshwater.</title>
        <authorList>
            <person name="Le V."/>
            <person name="Ko S.-R."/>
            <person name="Ahn C.-Y."/>
            <person name="Oh H.-M."/>
        </authorList>
    </citation>
    <scope>NUCLEOTIDE SEQUENCE</scope>
    <source>
        <strain evidence="1">20NA77.7</strain>
    </source>
</reference>
<protein>
    <submittedName>
        <fullName evidence="1">Uncharacterized protein</fullName>
    </submittedName>
</protein>
<accession>A0ABY9RE92</accession>
<gene>
    <name evidence="1" type="ORF">RF683_04060</name>
</gene>
<proteinExistence type="predicted"/>
<name>A0ABY9RE92_9FLAO</name>
<dbReference type="RefSeq" id="WP_309532922.1">
    <property type="nucleotide sequence ID" value="NZ_CP133721.1"/>
</dbReference>
<evidence type="ECO:0000313" key="2">
    <source>
        <dbReference type="Proteomes" id="UP001180481"/>
    </source>
</evidence>
<dbReference type="Proteomes" id="UP001180481">
    <property type="component" value="Chromosome"/>
</dbReference>
<dbReference type="EMBL" id="CP133721">
    <property type="protein sequence ID" value="WMW78625.1"/>
    <property type="molecule type" value="Genomic_DNA"/>
</dbReference>
<keyword evidence="2" id="KW-1185">Reference proteome</keyword>
<evidence type="ECO:0000313" key="1">
    <source>
        <dbReference type="EMBL" id="WMW78625.1"/>
    </source>
</evidence>
<organism evidence="1 2">
    <name type="scientific">Flavobacterium nakdongensis</name>
    <dbReference type="NCBI Taxonomy" id="3073563"/>
    <lineage>
        <taxon>Bacteria</taxon>
        <taxon>Pseudomonadati</taxon>
        <taxon>Bacteroidota</taxon>
        <taxon>Flavobacteriia</taxon>
        <taxon>Flavobacteriales</taxon>
        <taxon>Flavobacteriaceae</taxon>
        <taxon>Flavobacterium</taxon>
    </lineage>
</organism>
<sequence>MKKIIANTNEITLYCFLGEALLKIQIVEQALSYSITIKMNPDETKEKADAFLKKQQRYTLGTAIKIAIEKKFFDSDIEKELSTFIEQRNWLVHNVLIGNEEDFNSGKIKEALFQKIKSISDKAESIQYLIENDIIEFCSSKGQDMSKIKELLQLQEKGIRVSN</sequence>